<dbReference type="RefSeq" id="WP_012498500.1">
    <property type="nucleotide sequence ID" value="NC_011025.1"/>
</dbReference>
<dbReference type="Proteomes" id="UP000008812">
    <property type="component" value="Chromosome"/>
</dbReference>
<organism evidence="1 2">
    <name type="scientific">Metamycoplasma arthritidis (strain 158L3-1)</name>
    <name type="common">Mycoplasma arthritidis</name>
    <dbReference type="NCBI Taxonomy" id="243272"/>
    <lineage>
        <taxon>Bacteria</taxon>
        <taxon>Bacillati</taxon>
        <taxon>Mycoplasmatota</taxon>
        <taxon>Mycoplasmoidales</taxon>
        <taxon>Metamycoplasmataceae</taxon>
        <taxon>Metamycoplasma</taxon>
    </lineage>
</organism>
<name>B3PNE1_META1</name>
<dbReference type="AlphaFoldDB" id="B3PNE1"/>
<evidence type="ECO:0000313" key="2">
    <source>
        <dbReference type="Proteomes" id="UP000008812"/>
    </source>
</evidence>
<dbReference type="KEGG" id="mat:MARTH_orf811"/>
<gene>
    <name evidence="1" type="ordered locus">MARTH_orf811</name>
</gene>
<dbReference type="EMBL" id="CP001047">
    <property type="protein sequence ID" value="ACF07543.1"/>
    <property type="molecule type" value="Genomic_DNA"/>
</dbReference>
<sequence>MKKLTLSVLMSITIFPFFSLVSCKNEAKETKLIEKFFNSAFKYKITKIDKNNTDYFKVGDILFEHIPNKKIEETLKSTYRIQNSLSEKVYLDVLLKNIIERILEKEHKYIGKYSLQDSKTSLKFLLDSTGSWITLTRGGGVAPGVRITVIKEDQIVNRETKITMYPKFSIDNNNAIVQISTSRNWFNLTLERIK</sequence>
<dbReference type="HOGENOM" id="CLU_1401114_0_0_14"/>
<evidence type="ECO:0000313" key="1">
    <source>
        <dbReference type="EMBL" id="ACF07543.1"/>
    </source>
</evidence>
<dbReference type="PROSITE" id="PS51257">
    <property type="entry name" value="PROKAR_LIPOPROTEIN"/>
    <property type="match status" value="1"/>
</dbReference>
<protein>
    <recommendedName>
        <fullName evidence="3">Lipoprotein</fullName>
    </recommendedName>
</protein>
<proteinExistence type="predicted"/>
<keyword evidence="2" id="KW-1185">Reference proteome</keyword>
<accession>B3PNE1</accession>
<reference evidence="1 2" key="1">
    <citation type="journal article" date="2008" name="Infect. Immun.">
        <title>Genome of Mycoplasma arthritidis.</title>
        <authorList>
            <person name="Dybvig K."/>
            <person name="Zuhua C."/>
            <person name="Lao P."/>
            <person name="Jordan D.S."/>
            <person name="French C.T."/>
            <person name="Tu A.H."/>
            <person name="Loraine A.E."/>
        </authorList>
    </citation>
    <scope>NUCLEOTIDE SEQUENCE [LARGE SCALE GENOMIC DNA]</scope>
    <source>
        <strain evidence="1 2">158L3-1</strain>
    </source>
</reference>
<evidence type="ECO:0008006" key="3">
    <source>
        <dbReference type="Google" id="ProtNLM"/>
    </source>
</evidence>